<accession>A0A8S1XRM8</accession>
<proteinExistence type="predicted"/>
<protein>
    <submittedName>
        <fullName evidence="1">Uncharacterized protein</fullName>
    </submittedName>
</protein>
<dbReference type="AlphaFoldDB" id="A0A8S1XRM8"/>
<gene>
    <name evidence="1" type="ORF">PPENT_87.1.T1350001</name>
</gene>
<keyword evidence="2" id="KW-1185">Reference proteome</keyword>
<dbReference type="Proteomes" id="UP000689195">
    <property type="component" value="Unassembled WGS sequence"/>
</dbReference>
<evidence type="ECO:0000313" key="2">
    <source>
        <dbReference type="Proteomes" id="UP000689195"/>
    </source>
</evidence>
<name>A0A8S1XRM8_9CILI</name>
<comment type="caution">
    <text evidence="1">The sequence shown here is derived from an EMBL/GenBank/DDBJ whole genome shotgun (WGS) entry which is preliminary data.</text>
</comment>
<reference evidence="1" key="1">
    <citation type="submission" date="2021-01" db="EMBL/GenBank/DDBJ databases">
        <authorList>
            <consortium name="Genoscope - CEA"/>
            <person name="William W."/>
        </authorList>
    </citation>
    <scope>NUCLEOTIDE SEQUENCE</scope>
</reference>
<sequence length="341" mass="41047">MSFTKENIGFICMKKIRKNQWHQTMEIKTLIKLIMRKRFKLHCLISKIQKNQTIKKLKQNFFDKIEENSIPILLQFSEENVHFKIRLLEILEQNSVLLDQSLDQGAIQNEDCIQIVIYVLKDFNLTSYDFSDEEQRKLGKSINIDRLLYDLQRYSINLAKKMSQQKLAQVQYQQQGLLYQEEKDEKWRKRLFLMMMTFNAELIKRYKNLFACYFQFTHKSIQEFLIAADLYELLVQSKDVDIQILIEILSKDVNQNQDCLEFLKYINQSYSQNYNSIGIISLSEKQKQFDAFEQTINSITHLIKTIKEHDINSVYYSTKIYIETKQYLIQKYYKRINQLNF</sequence>
<dbReference type="EMBL" id="CAJJDO010000135">
    <property type="protein sequence ID" value="CAD8203750.1"/>
    <property type="molecule type" value="Genomic_DNA"/>
</dbReference>
<organism evidence="1 2">
    <name type="scientific">Paramecium pentaurelia</name>
    <dbReference type="NCBI Taxonomy" id="43138"/>
    <lineage>
        <taxon>Eukaryota</taxon>
        <taxon>Sar</taxon>
        <taxon>Alveolata</taxon>
        <taxon>Ciliophora</taxon>
        <taxon>Intramacronucleata</taxon>
        <taxon>Oligohymenophorea</taxon>
        <taxon>Peniculida</taxon>
        <taxon>Parameciidae</taxon>
        <taxon>Paramecium</taxon>
    </lineage>
</organism>
<dbReference type="OrthoDB" id="312059at2759"/>
<evidence type="ECO:0000313" key="1">
    <source>
        <dbReference type="EMBL" id="CAD8203750.1"/>
    </source>
</evidence>